<evidence type="ECO:0000313" key="2">
    <source>
        <dbReference type="EMBL" id="KAF3966665.1"/>
    </source>
</evidence>
<feature type="region of interest" description="Disordered" evidence="1">
    <location>
        <begin position="50"/>
        <end position="102"/>
    </location>
</feature>
<organism evidence="2 3">
    <name type="scientific">Castanea mollissima</name>
    <name type="common">Chinese chestnut</name>
    <dbReference type="NCBI Taxonomy" id="60419"/>
    <lineage>
        <taxon>Eukaryota</taxon>
        <taxon>Viridiplantae</taxon>
        <taxon>Streptophyta</taxon>
        <taxon>Embryophyta</taxon>
        <taxon>Tracheophyta</taxon>
        <taxon>Spermatophyta</taxon>
        <taxon>Magnoliopsida</taxon>
        <taxon>eudicotyledons</taxon>
        <taxon>Gunneridae</taxon>
        <taxon>Pentapetalae</taxon>
        <taxon>rosids</taxon>
        <taxon>fabids</taxon>
        <taxon>Fagales</taxon>
        <taxon>Fagaceae</taxon>
        <taxon>Castanea</taxon>
    </lineage>
</organism>
<keyword evidence="3" id="KW-1185">Reference proteome</keyword>
<evidence type="ECO:0000256" key="1">
    <source>
        <dbReference type="SAM" id="MobiDB-lite"/>
    </source>
</evidence>
<evidence type="ECO:0000313" key="3">
    <source>
        <dbReference type="Proteomes" id="UP000737018"/>
    </source>
</evidence>
<name>A0A8J4RIA8_9ROSI</name>
<protein>
    <submittedName>
        <fullName evidence="2">Uncharacterized protein</fullName>
    </submittedName>
</protein>
<dbReference type="AlphaFoldDB" id="A0A8J4RIA8"/>
<reference evidence="2" key="1">
    <citation type="submission" date="2020-03" db="EMBL/GenBank/DDBJ databases">
        <title>Castanea mollissima Vanexum genome sequencing.</title>
        <authorList>
            <person name="Staton M."/>
        </authorList>
    </citation>
    <scope>NUCLEOTIDE SEQUENCE</scope>
    <source>
        <tissue evidence="2">Leaf</tissue>
    </source>
</reference>
<comment type="caution">
    <text evidence="2">The sequence shown here is derived from an EMBL/GenBank/DDBJ whole genome shotgun (WGS) entry which is preliminary data.</text>
</comment>
<dbReference type="Proteomes" id="UP000737018">
    <property type="component" value="Unassembled WGS sequence"/>
</dbReference>
<proteinExistence type="predicted"/>
<sequence length="102" mass="11214">MASSILGVRIFRIFLSEKDIFGNREQQPAEFGIGALNNRKIQLQMGCICSTSTSDPGSPAHPKGPWKEPGRCIRKTQTQPDDDEGGGKSSHLIGRGRFKKRS</sequence>
<dbReference type="EMBL" id="JRKL02001010">
    <property type="protein sequence ID" value="KAF3966665.1"/>
    <property type="molecule type" value="Genomic_DNA"/>
</dbReference>
<gene>
    <name evidence="2" type="ORF">CMV_009250</name>
</gene>
<accession>A0A8J4RIA8</accession>